<proteinExistence type="predicted"/>
<name>A0A9W4WZS9_9GLOM</name>
<organism evidence="1 2">
    <name type="scientific">Funneliformis geosporum</name>
    <dbReference type="NCBI Taxonomy" id="1117311"/>
    <lineage>
        <taxon>Eukaryota</taxon>
        <taxon>Fungi</taxon>
        <taxon>Fungi incertae sedis</taxon>
        <taxon>Mucoromycota</taxon>
        <taxon>Glomeromycotina</taxon>
        <taxon>Glomeromycetes</taxon>
        <taxon>Glomerales</taxon>
        <taxon>Glomeraceae</taxon>
        <taxon>Funneliformis</taxon>
    </lineage>
</organism>
<keyword evidence="2" id="KW-1185">Reference proteome</keyword>
<dbReference type="OrthoDB" id="2470086at2759"/>
<protein>
    <submittedName>
        <fullName evidence="1">633_t:CDS:1</fullName>
    </submittedName>
</protein>
<dbReference type="EMBL" id="CAMKVN010001415">
    <property type="protein sequence ID" value="CAI2175819.1"/>
    <property type="molecule type" value="Genomic_DNA"/>
</dbReference>
<sequence length="132" mass="14698">MRIITEITKKLQFGRKFLFIGILIISFIWGANAGCQLLMCLKPDENVAVASVESPDKINTAQTFIARQCPGATNIVSCYIDCQGPYNPGLTPAYWVWRKCSDSFLDGINDFVCPSNVLSICKLGHDPDYPFK</sequence>
<evidence type="ECO:0000313" key="1">
    <source>
        <dbReference type="EMBL" id="CAI2175819.1"/>
    </source>
</evidence>
<gene>
    <name evidence="1" type="ORF">FWILDA_LOCUS7282</name>
</gene>
<evidence type="ECO:0000313" key="2">
    <source>
        <dbReference type="Proteomes" id="UP001153678"/>
    </source>
</evidence>
<dbReference type="AlphaFoldDB" id="A0A9W4WZS9"/>
<comment type="caution">
    <text evidence="1">The sequence shown here is derived from an EMBL/GenBank/DDBJ whole genome shotgun (WGS) entry which is preliminary data.</text>
</comment>
<accession>A0A9W4WZS9</accession>
<reference evidence="1" key="1">
    <citation type="submission" date="2022-08" db="EMBL/GenBank/DDBJ databases">
        <authorList>
            <person name="Kallberg Y."/>
            <person name="Tangrot J."/>
            <person name="Rosling A."/>
        </authorList>
    </citation>
    <scope>NUCLEOTIDE SEQUENCE</scope>
    <source>
        <strain evidence="1">Wild A</strain>
    </source>
</reference>
<dbReference type="Proteomes" id="UP001153678">
    <property type="component" value="Unassembled WGS sequence"/>
</dbReference>